<protein>
    <submittedName>
        <fullName evidence="2">Lamin tail domain-containing protein</fullName>
    </submittedName>
</protein>
<dbReference type="Pfam" id="PF00932">
    <property type="entry name" value="LTD"/>
    <property type="match status" value="1"/>
</dbReference>
<dbReference type="PROSITE" id="PS51841">
    <property type="entry name" value="LTD"/>
    <property type="match status" value="1"/>
</dbReference>
<dbReference type="InterPro" id="IPR036415">
    <property type="entry name" value="Lamin_tail_dom_sf"/>
</dbReference>
<dbReference type="Proteomes" id="UP001239462">
    <property type="component" value="Unassembled WGS sequence"/>
</dbReference>
<evidence type="ECO:0000259" key="1">
    <source>
        <dbReference type="PROSITE" id="PS51841"/>
    </source>
</evidence>
<proteinExistence type="predicted"/>
<name>A0ABT7PSB1_9BACT</name>
<keyword evidence="3" id="KW-1185">Reference proteome</keyword>
<comment type="caution">
    <text evidence="2">The sequence shown here is derived from an EMBL/GenBank/DDBJ whole genome shotgun (WGS) entry which is preliminary data.</text>
</comment>
<reference evidence="2 3" key="1">
    <citation type="submission" date="2023-06" db="EMBL/GenBank/DDBJ databases">
        <title>Roseiconus lacunae JC819 isolated from Gulf of Mannar region, Tamil Nadu.</title>
        <authorList>
            <person name="Pk S."/>
            <person name="Ch S."/>
            <person name="Ch V.R."/>
        </authorList>
    </citation>
    <scope>NUCLEOTIDE SEQUENCE [LARGE SCALE GENOMIC DNA]</scope>
    <source>
        <strain evidence="2 3">JC819</strain>
    </source>
</reference>
<dbReference type="SUPFAM" id="SSF74853">
    <property type="entry name" value="Lamin A/C globular tail domain"/>
    <property type="match status" value="1"/>
</dbReference>
<evidence type="ECO:0000313" key="2">
    <source>
        <dbReference type="EMBL" id="MDM4019340.1"/>
    </source>
</evidence>
<accession>A0ABT7PSB1</accession>
<sequence length="441" mass="47478">MRLTAAMILLLLTSVGAYAEELRIVLWNAQEMFGPDAVADREDDLDDFAAEFGNADILILDEITSLATVDAIRDAMNLETSHTHTACSDFSQDDDNEHSSLEVGLISRFPLSNVIEYDPSPDNTNQPGEPTERQLHRVGTIGGTNTAARGFLTARIAEHGLTILATHLKSSRSSGDDENARKREFVAAAMARFVATTKRDHPNETVLVAGDMNVGERDLSKIGYHLAEDNETPADGNDGYDDTHAIFSHGRVDNLHMVSLTKGIIGETYDSTRFAGSGPIDCMYVVGRQCGGFTLASKSDETFGSDHFAVWCRFFPDPDIDTSMDDDGGTLPMETPDVKIVSCLPNPSGPDPGNERVTIRNDSDESVRITGWTIKDEASNSITLTGELAAGQELNITIPEGDLPLNNGGDELVLINSSGTIVDTASYTSGQAGPGQTVTFD</sequence>
<dbReference type="SUPFAM" id="SSF56219">
    <property type="entry name" value="DNase I-like"/>
    <property type="match status" value="1"/>
</dbReference>
<organism evidence="2 3">
    <name type="scientific">Roseiconus lacunae</name>
    <dbReference type="NCBI Taxonomy" id="2605694"/>
    <lineage>
        <taxon>Bacteria</taxon>
        <taxon>Pseudomonadati</taxon>
        <taxon>Planctomycetota</taxon>
        <taxon>Planctomycetia</taxon>
        <taxon>Pirellulales</taxon>
        <taxon>Pirellulaceae</taxon>
        <taxon>Roseiconus</taxon>
    </lineage>
</organism>
<evidence type="ECO:0000313" key="3">
    <source>
        <dbReference type="Proteomes" id="UP001239462"/>
    </source>
</evidence>
<dbReference type="Gene3D" id="3.60.10.10">
    <property type="entry name" value="Endonuclease/exonuclease/phosphatase"/>
    <property type="match status" value="1"/>
</dbReference>
<dbReference type="Gene3D" id="2.60.40.1260">
    <property type="entry name" value="Lamin Tail domain"/>
    <property type="match status" value="1"/>
</dbReference>
<dbReference type="InterPro" id="IPR001322">
    <property type="entry name" value="Lamin_tail_dom"/>
</dbReference>
<dbReference type="RefSeq" id="WP_289167464.1">
    <property type="nucleotide sequence ID" value="NZ_JASZZN010000037.1"/>
</dbReference>
<dbReference type="EMBL" id="JASZZN010000037">
    <property type="protein sequence ID" value="MDM4019340.1"/>
    <property type="molecule type" value="Genomic_DNA"/>
</dbReference>
<feature type="domain" description="LTD" evidence="1">
    <location>
        <begin position="334"/>
        <end position="429"/>
    </location>
</feature>
<gene>
    <name evidence="2" type="ORF">QTN89_28050</name>
</gene>
<dbReference type="InterPro" id="IPR036691">
    <property type="entry name" value="Endo/exonu/phosph_ase_sf"/>
</dbReference>